<dbReference type="STRING" id="34508.A0A4U5N7N9"/>
<keyword evidence="4 15" id="KW-0547">Nucleotide-binding</keyword>
<dbReference type="Gene3D" id="3.40.50.300">
    <property type="entry name" value="P-loop containing nucleotide triphosphate hydrolases"/>
    <property type="match status" value="1"/>
</dbReference>
<keyword evidence="13 15" id="KW-0139">CF(1)</keyword>
<dbReference type="PIRSF" id="PIRSF039072">
    <property type="entry name" value="ATPase_subunit_beta"/>
    <property type="match status" value="1"/>
</dbReference>
<dbReference type="Pfam" id="PF00006">
    <property type="entry name" value="ATP-synt_ab"/>
    <property type="match status" value="1"/>
</dbReference>
<evidence type="ECO:0000313" key="18">
    <source>
        <dbReference type="Proteomes" id="UP000298663"/>
    </source>
</evidence>
<keyword evidence="6" id="KW-0999">Mitochondrion inner membrane</keyword>
<sequence>MWNVFATRSVCFCLVLSCRRGRKVRNCLNATAMATRSLARLGCSARLLQSSVRSQRVIPAAAALACRGSVQSRSVSVSAVSQAEAAKKVSAKPTAGGSKGKIVAVIGAVVDVHFDEGLPPILNALEVTGRSPRLILEVSQHLGDNVVRTIAMDGTEGLVRGQDVVDTGDPIKIPVGPETLGRIMNVIGEPIDERGAISSKHFAPIHAEAPEFVDMSVEQEILVTGIKVVDLLAPYAKGGKIGLFGGAGVGKTVLIMELINNVAKAHGGYSVFAGVGERTREGNDLYHEMIEGGVIDLKGKNSKVSLVYGQMNEPPGARARVCLTGLTVAEYFRDQEGQDVLLFIDNIFRFTQAGSEVSALLGRIPSAVGYQPTLATDMGGMQERITTTKKGSITSVQAIYVPADDLTDPAPATTFAHLDATTVLSRGIAELAIYPAVDPLDSTSRIMDPNIVGARHYDIARGVQKILQDYKSLQDIIAILGMDELSEDDKLVVSRARKIQRFLSQPFQVAEVFTGHQGKFVSLEQTIDGFEKILKGELDHLPEVAFYMQGAIDDVYKKAEELAKL</sequence>
<evidence type="ECO:0000256" key="1">
    <source>
        <dbReference type="ARBA" id="ARBA00004273"/>
    </source>
</evidence>
<feature type="domain" description="AAA+ ATPase" evidence="16">
    <location>
        <begin position="237"/>
        <end position="507"/>
    </location>
</feature>
<name>A0A4U5N7N9_STECR</name>
<keyword evidence="5" id="KW-0375">Hydrogen ion transport</keyword>
<evidence type="ECO:0000256" key="6">
    <source>
        <dbReference type="ARBA" id="ARBA00022792"/>
    </source>
</evidence>
<organism evidence="17 18">
    <name type="scientific">Steinernema carpocapsae</name>
    <name type="common">Entomopathogenic nematode</name>
    <dbReference type="NCBI Taxonomy" id="34508"/>
    <lineage>
        <taxon>Eukaryota</taxon>
        <taxon>Metazoa</taxon>
        <taxon>Ecdysozoa</taxon>
        <taxon>Nematoda</taxon>
        <taxon>Chromadorea</taxon>
        <taxon>Rhabditida</taxon>
        <taxon>Tylenchina</taxon>
        <taxon>Panagrolaimomorpha</taxon>
        <taxon>Strongyloidoidea</taxon>
        <taxon>Steinernematidae</taxon>
        <taxon>Steinernema</taxon>
    </lineage>
</organism>
<dbReference type="InterPro" id="IPR027417">
    <property type="entry name" value="P-loop_NTPase"/>
</dbReference>
<dbReference type="Proteomes" id="UP000298663">
    <property type="component" value="Unassembled WGS sequence"/>
</dbReference>
<comment type="catalytic activity">
    <reaction evidence="15">
        <text>ATP + H2O + 4 H(+)(in) = ADP + phosphate + 5 H(+)(out)</text>
        <dbReference type="Rhea" id="RHEA:57720"/>
        <dbReference type="ChEBI" id="CHEBI:15377"/>
        <dbReference type="ChEBI" id="CHEBI:15378"/>
        <dbReference type="ChEBI" id="CHEBI:30616"/>
        <dbReference type="ChEBI" id="CHEBI:43474"/>
        <dbReference type="ChEBI" id="CHEBI:456216"/>
        <dbReference type="EC" id="7.1.2.2"/>
    </reaction>
</comment>
<reference evidence="17 18" key="1">
    <citation type="journal article" date="2015" name="Genome Biol.">
        <title>Comparative genomics of Steinernema reveals deeply conserved gene regulatory networks.</title>
        <authorList>
            <person name="Dillman A.R."/>
            <person name="Macchietto M."/>
            <person name="Porter C.F."/>
            <person name="Rogers A."/>
            <person name="Williams B."/>
            <person name="Antoshechkin I."/>
            <person name="Lee M.M."/>
            <person name="Goodwin Z."/>
            <person name="Lu X."/>
            <person name="Lewis E.E."/>
            <person name="Goodrich-Blair H."/>
            <person name="Stock S.P."/>
            <person name="Adams B.J."/>
            <person name="Sternberg P.W."/>
            <person name="Mortazavi A."/>
        </authorList>
    </citation>
    <scope>NUCLEOTIDE SEQUENCE [LARGE SCALE GENOMIC DNA]</scope>
    <source>
        <strain evidence="17 18">ALL</strain>
    </source>
</reference>
<dbReference type="GO" id="GO:0045259">
    <property type="term" value="C:proton-transporting ATP synthase complex"/>
    <property type="evidence" value="ECO:0007669"/>
    <property type="project" value="UniProtKB-KW"/>
</dbReference>
<dbReference type="GO" id="GO:0046933">
    <property type="term" value="F:proton-transporting ATP synthase activity, rotational mechanism"/>
    <property type="evidence" value="ECO:0007669"/>
    <property type="project" value="InterPro"/>
</dbReference>
<evidence type="ECO:0000256" key="15">
    <source>
        <dbReference type="RuleBase" id="RU003553"/>
    </source>
</evidence>
<keyword evidence="12" id="KW-0472">Membrane</keyword>
<evidence type="ECO:0000256" key="9">
    <source>
        <dbReference type="ARBA" id="ARBA00022967"/>
    </source>
</evidence>
<dbReference type="Gene3D" id="1.10.1140.10">
    <property type="entry name" value="Bovine Mitochondrial F1-atpase, Atp Synthase Beta Chain, Chain D, domain 3"/>
    <property type="match status" value="1"/>
</dbReference>
<dbReference type="Gene3D" id="2.40.10.170">
    <property type="match status" value="1"/>
</dbReference>
<evidence type="ECO:0000256" key="4">
    <source>
        <dbReference type="ARBA" id="ARBA00022741"/>
    </source>
</evidence>
<dbReference type="InterPro" id="IPR055190">
    <property type="entry name" value="ATP-synt_VA_C"/>
</dbReference>
<protein>
    <recommendedName>
        <fullName evidence="15">ATP synthase subunit beta</fullName>
        <ecNumber evidence="15">7.1.2.2</ecNumber>
    </recommendedName>
</protein>
<dbReference type="PANTHER" id="PTHR15184:SF71">
    <property type="entry name" value="ATP SYNTHASE SUBUNIT BETA, MITOCHONDRIAL"/>
    <property type="match status" value="1"/>
</dbReference>
<dbReference type="FunFam" id="1.10.1140.10:FF:000001">
    <property type="entry name" value="ATP synthase subunit beta"/>
    <property type="match status" value="1"/>
</dbReference>
<keyword evidence="18" id="KW-1185">Reference proteome</keyword>
<evidence type="ECO:0000256" key="12">
    <source>
        <dbReference type="ARBA" id="ARBA00023136"/>
    </source>
</evidence>
<dbReference type="CDD" id="cd01133">
    <property type="entry name" value="F1-ATPase_beta_CD"/>
    <property type="match status" value="1"/>
</dbReference>
<dbReference type="FunFam" id="3.40.50.300:FF:000026">
    <property type="entry name" value="ATP synthase subunit beta"/>
    <property type="match status" value="1"/>
</dbReference>
<dbReference type="InterPro" id="IPR004100">
    <property type="entry name" value="ATPase_F1/V1/A1_a/bsu_N"/>
</dbReference>
<keyword evidence="10" id="KW-0406">Ion transport</keyword>
<dbReference type="CDD" id="cd18110">
    <property type="entry name" value="ATP-synt_F1_beta_C"/>
    <property type="match status" value="1"/>
</dbReference>
<reference evidence="17 18" key="2">
    <citation type="journal article" date="2019" name="G3 (Bethesda)">
        <title>Hybrid Assembly of the Genome of the Entomopathogenic Nematode Steinernema carpocapsae Identifies the X-Chromosome.</title>
        <authorList>
            <person name="Serra L."/>
            <person name="Macchietto M."/>
            <person name="Macias-Munoz A."/>
            <person name="McGill C.J."/>
            <person name="Rodriguez I.M."/>
            <person name="Rodriguez B."/>
            <person name="Murad R."/>
            <person name="Mortazavi A."/>
        </authorList>
    </citation>
    <scope>NUCLEOTIDE SEQUENCE [LARGE SCALE GENOMIC DNA]</scope>
    <source>
        <strain evidence="17 18">ALL</strain>
    </source>
</reference>
<accession>A0A4U5N7N9</accession>
<dbReference type="SUPFAM" id="SSF47917">
    <property type="entry name" value="C-terminal domain of alpha and beta subunits of F1 ATP synthase"/>
    <property type="match status" value="1"/>
</dbReference>
<dbReference type="Pfam" id="PF22919">
    <property type="entry name" value="ATP-synt_VA_C"/>
    <property type="match status" value="1"/>
</dbReference>
<comment type="function">
    <text evidence="15">Produces ATP from ADP in the presence of a proton gradient across the membrane.</text>
</comment>
<dbReference type="GO" id="GO:0005524">
    <property type="term" value="F:ATP binding"/>
    <property type="evidence" value="ECO:0007669"/>
    <property type="project" value="UniProtKB-KW"/>
</dbReference>
<dbReference type="InterPro" id="IPR020003">
    <property type="entry name" value="ATPase_a/bsu_AS"/>
</dbReference>
<dbReference type="NCBIfam" id="TIGR01039">
    <property type="entry name" value="atpD"/>
    <property type="match status" value="1"/>
</dbReference>
<evidence type="ECO:0000256" key="8">
    <source>
        <dbReference type="ARBA" id="ARBA00022946"/>
    </source>
</evidence>
<proteinExistence type="inferred from homology"/>
<dbReference type="CDD" id="cd18115">
    <property type="entry name" value="ATP-synt_F1_beta_N"/>
    <property type="match status" value="1"/>
</dbReference>
<evidence type="ECO:0000256" key="13">
    <source>
        <dbReference type="ARBA" id="ARBA00023196"/>
    </source>
</evidence>
<dbReference type="InterPro" id="IPR036121">
    <property type="entry name" value="ATPase_F1/V1/A1_a/bsu_N_sf"/>
</dbReference>
<dbReference type="GO" id="GO:0042776">
    <property type="term" value="P:proton motive force-driven mitochondrial ATP synthesis"/>
    <property type="evidence" value="ECO:0007669"/>
    <property type="project" value="TreeGrafter"/>
</dbReference>
<dbReference type="SUPFAM" id="SSF52540">
    <property type="entry name" value="P-loop containing nucleoside triphosphate hydrolases"/>
    <property type="match status" value="1"/>
</dbReference>
<keyword evidence="14 15" id="KW-0066">ATP synthesis</keyword>
<dbReference type="SMART" id="SM00382">
    <property type="entry name" value="AAA"/>
    <property type="match status" value="1"/>
</dbReference>
<dbReference type="GO" id="GO:0005743">
    <property type="term" value="C:mitochondrial inner membrane"/>
    <property type="evidence" value="ECO:0007669"/>
    <property type="project" value="UniProtKB-SubCell"/>
</dbReference>
<keyword evidence="9" id="KW-1278">Translocase</keyword>
<dbReference type="InterPro" id="IPR003593">
    <property type="entry name" value="AAA+_ATPase"/>
</dbReference>
<dbReference type="PROSITE" id="PS00152">
    <property type="entry name" value="ATPASE_ALPHA_BETA"/>
    <property type="match status" value="1"/>
</dbReference>
<comment type="caution">
    <text evidence="17">The sequence shown here is derived from an EMBL/GenBank/DDBJ whole genome shotgun (WGS) entry which is preliminary data.</text>
</comment>
<dbReference type="EMBL" id="AZBU02000005">
    <property type="protein sequence ID" value="TKR78233.1"/>
    <property type="molecule type" value="Genomic_DNA"/>
</dbReference>
<dbReference type="InterPro" id="IPR050053">
    <property type="entry name" value="ATPase_alpha/beta_chains"/>
</dbReference>
<keyword evidence="8" id="KW-0809">Transit peptide</keyword>
<evidence type="ECO:0000313" key="17">
    <source>
        <dbReference type="EMBL" id="TKR78233.1"/>
    </source>
</evidence>
<comment type="subunit">
    <text evidence="15">F-type ATPases have 2 components, CF(1) - the catalytic core - and CF(0) - the membrane proton channel. CF(1) and CF(0) have multiple subunits.</text>
</comment>
<dbReference type="SUPFAM" id="SSF50615">
    <property type="entry name" value="N-terminal domain of alpha and beta subunits of F1 ATP synthase"/>
    <property type="match status" value="1"/>
</dbReference>
<dbReference type="Pfam" id="PF02874">
    <property type="entry name" value="ATP-synt_ab_N"/>
    <property type="match status" value="1"/>
</dbReference>
<dbReference type="AlphaFoldDB" id="A0A4U5N7N9"/>
<dbReference type="PANTHER" id="PTHR15184">
    <property type="entry name" value="ATP SYNTHASE"/>
    <property type="match status" value="1"/>
</dbReference>
<dbReference type="InterPro" id="IPR005722">
    <property type="entry name" value="ATP_synth_F1_bsu"/>
</dbReference>
<dbReference type="InterPro" id="IPR024034">
    <property type="entry name" value="ATPase_F1/V1_b/a_C"/>
</dbReference>
<evidence type="ECO:0000259" key="16">
    <source>
        <dbReference type="SMART" id="SM00382"/>
    </source>
</evidence>
<comment type="subcellular location">
    <subcellularLocation>
        <location evidence="1">Mitochondrion inner membrane</location>
    </subcellularLocation>
</comment>
<dbReference type="EC" id="7.1.2.2" evidence="15"/>
<evidence type="ECO:0000256" key="7">
    <source>
        <dbReference type="ARBA" id="ARBA00022840"/>
    </source>
</evidence>
<evidence type="ECO:0000256" key="10">
    <source>
        <dbReference type="ARBA" id="ARBA00023065"/>
    </source>
</evidence>
<evidence type="ECO:0000256" key="11">
    <source>
        <dbReference type="ARBA" id="ARBA00023128"/>
    </source>
</evidence>
<dbReference type="OrthoDB" id="14523at2759"/>
<dbReference type="FunFam" id="3.40.50.12240:FF:000006">
    <property type="entry name" value="ATP synthase subunit beta"/>
    <property type="match status" value="1"/>
</dbReference>
<dbReference type="HAMAP" id="MF_01347">
    <property type="entry name" value="ATP_synth_beta_bact"/>
    <property type="match status" value="1"/>
</dbReference>
<gene>
    <name evidence="17" type="ORF">L596_019073</name>
</gene>
<keyword evidence="7 15" id="KW-0067">ATP-binding</keyword>
<dbReference type="InterPro" id="IPR000194">
    <property type="entry name" value="ATPase_F1/V1/A1_a/bsu_nucl-bd"/>
</dbReference>
<evidence type="ECO:0000256" key="2">
    <source>
        <dbReference type="ARBA" id="ARBA00008936"/>
    </source>
</evidence>
<keyword evidence="3" id="KW-0813">Transport</keyword>
<evidence type="ECO:0000256" key="3">
    <source>
        <dbReference type="ARBA" id="ARBA00022448"/>
    </source>
</evidence>
<evidence type="ECO:0000256" key="14">
    <source>
        <dbReference type="ARBA" id="ARBA00023310"/>
    </source>
</evidence>
<comment type="similarity">
    <text evidence="2">Belongs to the ATPase alpha/beta chains family.</text>
</comment>
<keyword evidence="11" id="KW-0496">Mitochondrion</keyword>
<dbReference type="FunFam" id="2.40.10.170:FF:000004">
    <property type="entry name" value="ATP synthase subunit beta"/>
    <property type="match status" value="1"/>
</dbReference>
<evidence type="ECO:0000256" key="5">
    <source>
        <dbReference type="ARBA" id="ARBA00022781"/>
    </source>
</evidence>